<accession>A0A3N2DZR9</accession>
<dbReference type="Pfam" id="PF22098">
    <property type="entry name" value="DUF6942"/>
    <property type="match status" value="1"/>
</dbReference>
<comment type="caution">
    <text evidence="1">The sequence shown here is derived from an EMBL/GenBank/DDBJ whole genome shotgun (WGS) entry which is preliminary data.</text>
</comment>
<gene>
    <name evidence="1" type="ORF">EDC56_0318</name>
</gene>
<dbReference type="EMBL" id="RKHR01000003">
    <property type="protein sequence ID" value="ROS04805.1"/>
    <property type="molecule type" value="Genomic_DNA"/>
</dbReference>
<evidence type="ECO:0000313" key="1">
    <source>
        <dbReference type="EMBL" id="ROS04805.1"/>
    </source>
</evidence>
<sequence>MLDHSIAPQPTCDFGDKTADIRLYIANAPKIDLCKDGHSLRAISPNEITNIVSLTGNHWRKIFNIYAKLLYQLDSQHFDSWQDLRERQLLQQGSRQQLFCAHKKLQPYAKLEIVCGKQYARQLIDDAQLNWLDNDFAQHKQRPLIVTPYFDYRQLSNTKIEYLSQLISISG</sequence>
<protein>
    <submittedName>
        <fullName evidence="1">Uncharacterized protein</fullName>
    </submittedName>
</protein>
<proteinExistence type="predicted"/>
<dbReference type="OrthoDB" id="6077837at2"/>
<evidence type="ECO:0000313" key="2">
    <source>
        <dbReference type="Proteomes" id="UP000275394"/>
    </source>
</evidence>
<dbReference type="AlphaFoldDB" id="A0A3N2DZR9"/>
<name>A0A3N2DZR9_9GAMM</name>
<dbReference type="Proteomes" id="UP000275394">
    <property type="component" value="Unassembled WGS sequence"/>
</dbReference>
<organism evidence="1 2">
    <name type="scientific">Sinobacterium caligoides</name>
    <dbReference type="NCBI Taxonomy" id="933926"/>
    <lineage>
        <taxon>Bacteria</taxon>
        <taxon>Pseudomonadati</taxon>
        <taxon>Pseudomonadota</taxon>
        <taxon>Gammaproteobacteria</taxon>
        <taxon>Cellvibrionales</taxon>
        <taxon>Spongiibacteraceae</taxon>
        <taxon>Sinobacterium</taxon>
    </lineage>
</organism>
<keyword evidence="2" id="KW-1185">Reference proteome</keyword>
<reference evidence="1 2" key="1">
    <citation type="submission" date="2018-11" db="EMBL/GenBank/DDBJ databases">
        <title>Genomic Encyclopedia of Type Strains, Phase IV (KMG-IV): sequencing the most valuable type-strain genomes for metagenomic binning, comparative biology and taxonomic classification.</title>
        <authorList>
            <person name="Goeker M."/>
        </authorList>
    </citation>
    <scope>NUCLEOTIDE SEQUENCE [LARGE SCALE GENOMIC DNA]</scope>
    <source>
        <strain evidence="1 2">DSM 100316</strain>
    </source>
</reference>
<dbReference type="RefSeq" id="WP_123710775.1">
    <property type="nucleotide sequence ID" value="NZ_RKHR01000003.1"/>
</dbReference>
<dbReference type="InterPro" id="IPR054222">
    <property type="entry name" value="DUF6942"/>
</dbReference>